<proteinExistence type="predicted"/>
<dbReference type="STRING" id="1414654.BFR47_14780"/>
<organism evidence="2 3">
    <name type="scientific">Oceanisphaera psychrotolerans</name>
    <dbReference type="NCBI Taxonomy" id="1414654"/>
    <lineage>
        <taxon>Bacteria</taxon>
        <taxon>Pseudomonadati</taxon>
        <taxon>Pseudomonadota</taxon>
        <taxon>Gammaproteobacteria</taxon>
        <taxon>Aeromonadales</taxon>
        <taxon>Aeromonadaceae</taxon>
        <taxon>Oceanisphaera</taxon>
    </lineage>
</organism>
<evidence type="ECO:0000259" key="1">
    <source>
        <dbReference type="Pfam" id="PF12680"/>
    </source>
</evidence>
<dbReference type="InterPro" id="IPR037401">
    <property type="entry name" value="SnoaL-like"/>
</dbReference>
<dbReference type="Proteomes" id="UP000243073">
    <property type="component" value="Unassembled WGS sequence"/>
</dbReference>
<sequence length="125" mass="14473">MTNQDMYDLFHAFNRHDIEAVMEYFADDIVFDTVAGNEAYGTRIKGRQAVRERFEDTWGTMPDVQWINGNHYFADDRVISESTFVATQPDGKRIEADGVDIFTFRDGKIIGKQAFRKQRPPFEPA</sequence>
<protein>
    <submittedName>
        <fullName evidence="2">DUF4440 domain-containing protein</fullName>
    </submittedName>
</protein>
<dbReference type="OrthoDB" id="13610at2"/>
<dbReference type="InterPro" id="IPR032710">
    <property type="entry name" value="NTF2-like_dom_sf"/>
</dbReference>
<dbReference type="Pfam" id="PF12680">
    <property type="entry name" value="SnoaL_2"/>
    <property type="match status" value="1"/>
</dbReference>
<dbReference type="RefSeq" id="WP_071472941.1">
    <property type="nucleotide sequence ID" value="NZ_MDKE01000024.1"/>
</dbReference>
<keyword evidence="3" id="KW-1185">Reference proteome</keyword>
<comment type="caution">
    <text evidence="2">The sequence shown here is derived from an EMBL/GenBank/DDBJ whole genome shotgun (WGS) entry which is preliminary data.</text>
</comment>
<feature type="domain" description="SnoaL-like" evidence="1">
    <location>
        <begin position="9"/>
        <end position="110"/>
    </location>
</feature>
<dbReference type="SUPFAM" id="SSF54427">
    <property type="entry name" value="NTF2-like"/>
    <property type="match status" value="1"/>
</dbReference>
<dbReference type="AlphaFoldDB" id="A0A1J4QD53"/>
<reference evidence="2 3" key="1">
    <citation type="submission" date="2016-07" db="EMBL/GenBank/DDBJ databases">
        <title>Draft Genome Sequence of Oceanisphaera psychrotolerans, isolated from coastal sediment samples.</title>
        <authorList>
            <person name="Zhuo S."/>
            <person name="Ruan Z."/>
        </authorList>
    </citation>
    <scope>NUCLEOTIDE SEQUENCE [LARGE SCALE GENOMIC DNA]</scope>
    <source>
        <strain evidence="2 3">LAM-WHM-ZC</strain>
    </source>
</reference>
<dbReference type="EMBL" id="MDKE01000024">
    <property type="protein sequence ID" value="OIN08927.1"/>
    <property type="molecule type" value="Genomic_DNA"/>
</dbReference>
<name>A0A1J4QD53_9GAMM</name>
<evidence type="ECO:0000313" key="3">
    <source>
        <dbReference type="Proteomes" id="UP000243073"/>
    </source>
</evidence>
<dbReference type="Gene3D" id="3.10.450.50">
    <property type="match status" value="1"/>
</dbReference>
<gene>
    <name evidence="2" type="ORF">BFR47_14780</name>
</gene>
<evidence type="ECO:0000313" key="2">
    <source>
        <dbReference type="EMBL" id="OIN08927.1"/>
    </source>
</evidence>
<accession>A0A1J4QD53</accession>